<dbReference type="RefSeq" id="XP_068368631.1">
    <property type="nucleotide sequence ID" value="XM_068490916.1"/>
</dbReference>
<dbReference type="SUPFAM" id="SSF81901">
    <property type="entry name" value="HCP-like"/>
    <property type="match status" value="2"/>
</dbReference>
<dbReference type="VEuPathDB" id="TrichDB:TRFO_02803"/>
<evidence type="ECO:0008006" key="3">
    <source>
        <dbReference type="Google" id="ProtNLM"/>
    </source>
</evidence>
<dbReference type="Gene3D" id="1.25.40.10">
    <property type="entry name" value="Tetratricopeptide repeat domain"/>
    <property type="match status" value="2"/>
</dbReference>
<dbReference type="AlphaFoldDB" id="A0A1J4KW91"/>
<dbReference type="Proteomes" id="UP000179807">
    <property type="component" value="Unassembled WGS sequence"/>
</dbReference>
<dbReference type="Pfam" id="PF08238">
    <property type="entry name" value="Sel1"/>
    <property type="match status" value="3"/>
</dbReference>
<organism evidence="1 2">
    <name type="scientific">Tritrichomonas foetus</name>
    <dbReference type="NCBI Taxonomy" id="1144522"/>
    <lineage>
        <taxon>Eukaryota</taxon>
        <taxon>Metamonada</taxon>
        <taxon>Parabasalia</taxon>
        <taxon>Tritrichomonadida</taxon>
        <taxon>Tritrichomonadidae</taxon>
        <taxon>Tritrichomonas</taxon>
    </lineage>
</organism>
<protein>
    <recommendedName>
        <fullName evidence="3">TPR Domain containing protein</fullName>
    </recommendedName>
</protein>
<comment type="caution">
    <text evidence="1">The sequence shown here is derived from an EMBL/GenBank/DDBJ whole genome shotgun (WGS) entry which is preliminary data.</text>
</comment>
<evidence type="ECO:0000313" key="2">
    <source>
        <dbReference type="Proteomes" id="UP000179807"/>
    </source>
</evidence>
<dbReference type="GeneID" id="94825620"/>
<accession>A0A1J4KW91</accession>
<proteinExistence type="predicted"/>
<evidence type="ECO:0000313" key="1">
    <source>
        <dbReference type="EMBL" id="OHT15495.1"/>
    </source>
</evidence>
<dbReference type="EMBL" id="MLAK01000217">
    <property type="protein sequence ID" value="OHT15495.1"/>
    <property type="molecule type" value="Genomic_DNA"/>
</dbReference>
<sequence length="436" mass="50266">MTLTFISSYSRHPSVREYNSLLSVSSKLSLKAFTREYSISQNPHENNSIQKLRSQAEMGNVDSMYEYGIHLLNKDVNSSMKYLKKAADGGKIEAALTYVNYYLDSPSKFNDKELIPYLKMVSSIDIKYLKKYAEICLKYHEFFKDGMKAAKKCADSGDPNFAEIFGLLSLLLNNFDLSPGFKYAWKANSKRAKAITSLYEAPNDENIEIVRKLADNENDIISFAVITFYDLFYNDTADRLSILYERLANDKNDNNNNNNLNSGINNYNISDNRKTNYVEEPWLSFMLIGIGKLCLGLGKYDESIRFLQKAYDIGNRMGEVVYFLAYLRFYDLNYDRKETFEIMKKAANLNVDSSEYNLKQKFAYMMLVGDGCEKDSQGAADYLLKNKINRSTTDDLILGISLIESNRIEDDSKFYIKRLKMKMLNVKESLDFIHTF</sequence>
<dbReference type="InterPro" id="IPR006597">
    <property type="entry name" value="Sel1-like"/>
</dbReference>
<reference evidence="1" key="1">
    <citation type="submission" date="2016-10" db="EMBL/GenBank/DDBJ databases">
        <authorList>
            <person name="Benchimol M."/>
            <person name="Almeida L.G."/>
            <person name="Vasconcelos A.T."/>
            <person name="Perreira-Neves A."/>
            <person name="Rosa I.A."/>
            <person name="Tasca T."/>
            <person name="Bogo M.R."/>
            <person name="de Souza W."/>
        </authorList>
    </citation>
    <scope>NUCLEOTIDE SEQUENCE [LARGE SCALE GENOMIC DNA]</scope>
    <source>
        <strain evidence="1">K</strain>
    </source>
</reference>
<keyword evidence="2" id="KW-1185">Reference proteome</keyword>
<dbReference type="InterPro" id="IPR011990">
    <property type="entry name" value="TPR-like_helical_dom_sf"/>
</dbReference>
<gene>
    <name evidence="1" type="ORF">TRFO_02803</name>
</gene>
<name>A0A1J4KW91_9EUKA</name>